<dbReference type="RefSeq" id="WP_111650631.1">
    <property type="nucleotide sequence ID" value="NZ_JACHWI010000006.1"/>
</dbReference>
<reference evidence="1 2" key="1">
    <citation type="submission" date="2018-06" db="EMBL/GenBank/DDBJ databases">
        <title>Genomic Encyclopedia of Type Strains, Phase III (KMG-III): the genomes of soil and plant-associated and newly described type strains.</title>
        <authorList>
            <person name="Whitman W."/>
        </authorList>
    </citation>
    <scope>NUCLEOTIDE SEQUENCE [LARGE SCALE GENOMIC DNA]</scope>
    <source>
        <strain evidence="1 2">CGMCC 4.7090</strain>
    </source>
</reference>
<accession>A0A327ZFC7</accession>
<evidence type="ECO:0000313" key="1">
    <source>
        <dbReference type="EMBL" id="RAK35607.1"/>
    </source>
</evidence>
<dbReference type="AlphaFoldDB" id="A0A327ZFC7"/>
<evidence type="ECO:0000313" key="2">
    <source>
        <dbReference type="Proteomes" id="UP000249341"/>
    </source>
</evidence>
<dbReference type="EMBL" id="QLMJ01000009">
    <property type="protein sequence ID" value="RAK35607.1"/>
    <property type="molecule type" value="Genomic_DNA"/>
</dbReference>
<organism evidence="1 2">
    <name type="scientific">Actinoplanes lutulentus</name>
    <dbReference type="NCBI Taxonomy" id="1287878"/>
    <lineage>
        <taxon>Bacteria</taxon>
        <taxon>Bacillati</taxon>
        <taxon>Actinomycetota</taxon>
        <taxon>Actinomycetes</taxon>
        <taxon>Micromonosporales</taxon>
        <taxon>Micromonosporaceae</taxon>
        <taxon>Actinoplanes</taxon>
    </lineage>
</organism>
<protein>
    <recommendedName>
        <fullName evidence="3">Tetratricopeptide repeat protein</fullName>
    </recommendedName>
</protein>
<name>A0A327ZFC7_9ACTN</name>
<sequence>MDTQADASATARLLHRAGRWDQALAVLTPDAFAARAEILVDRHWWRLDEPEAAAEAVEALLPRDPVLAGHLDAQLRYTRLLFDLSPLPDDQRQAHHGFRTATADPRLAGWATFWLGVFADMIESDPASAAEAYRKALEHAHSQGDTLLESYAVRHLGDHLLKTDRDRGIAQLRRSYHLRAALGARPQTAAAALTLAGELTPGAEADQLHEAAELTARELQLTWLTAALRSS</sequence>
<dbReference type="Proteomes" id="UP000249341">
    <property type="component" value="Unassembled WGS sequence"/>
</dbReference>
<proteinExistence type="predicted"/>
<evidence type="ECO:0008006" key="3">
    <source>
        <dbReference type="Google" id="ProtNLM"/>
    </source>
</evidence>
<comment type="caution">
    <text evidence="1">The sequence shown here is derived from an EMBL/GenBank/DDBJ whole genome shotgun (WGS) entry which is preliminary data.</text>
</comment>
<keyword evidence="2" id="KW-1185">Reference proteome</keyword>
<gene>
    <name evidence="1" type="ORF">B0I29_10980</name>
</gene>
<dbReference type="OrthoDB" id="3477672at2"/>